<keyword evidence="7" id="KW-0328">Glycosyltransferase</keyword>
<dbReference type="GO" id="GO:0008120">
    <property type="term" value="F:ceramide glucosyltransferase activity"/>
    <property type="evidence" value="ECO:0007669"/>
    <property type="project" value="UniProtKB-EC"/>
</dbReference>
<keyword evidence="11" id="KW-0333">Golgi apparatus</keyword>
<dbReference type="Proteomes" id="UP000005408">
    <property type="component" value="Unassembled WGS sequence"/>
</dbReference>
<dbReference type="AlphaFoldDB" id="A0A8W8I439"/>
<name>A0A8W8I439_MAGGI</name>
<dbReference type="PANTHER" id="PTHR12726">
    <property type="entry name" value="CERAMIDE GLUCOSYLTRANSFERASE"/>
    <property type="match status" value="1"/>
</dbReference>
<protein>
    <recommendedName>
        <fullName evidence="5">ceramide glucosyltransferase</fullName>
        <ecNumber evidence="5">2.4.1.80</ecNumber>
    </recommendedName>
</protein>
<evidence type="ECO:0000256" key="14">
    <source>
        <dbReference type="ARBA" id="ARBA00047869"/>
    </source>
</evidence>
<evidence type="ECO:0000256" key="9">
    <source>
        <dbReference type="ARBA" id="ARBA00022692"/>
    </source>
</evidence>
<evidence type="ECO:0000256" key="4">
    <source>
        <dbReference type="ARBA" id="ARBA00006739"/>
    </source>
</evidence>
<reference evidence="17" key="1">
    <citation type="submission" date="2022-08" db="UniProtKB">
        <authorList>
            <consortium name="EnsemblMetazoa"/>
        </authorList>
    </citation>
    <scope>IDENTIFICATION</scope>
    <source>
        <strain evidence="17">05x7-T-G4-1.051#20</strain>
    </source>
</reference>
<dbReference type="PANTHER" id="PTHR12726:SF0">
    <property type="entry name" value="CERAMIDE GLUCOSYLTRANSFERASE"/>
    <property type="match status" value="1"/>
</dbReference>
<dbReference type="InterPro" id="IPR029044">
    <property type="entry name" value="Nucleotide-diphossugar_trans"/>
</dbReference>
<evidence type="ECO:0000256" key="12">
    <source>
        <dbReference type="ARBA" id="ARBA00023098"/>
    </source>
</evidence>
<evidence type="ECO:0000256" key="3">
    <source>
        <dbReference type="ARBA" id="ARBA00004991"/>
    </source>
</evidence>
<keyword evidence="13 16" id="KW-0472">Membrane</keyword>
<evidence type="ECO:0000256" key="8">
    <source>
        <dbReference type="ARBA" id="ARBA00022679"/>
    </source>
</evidence>
<keyword evidence="10 16" id="KW-1133">Transmembrane helix</keyword>
<evidence type="ECO:0000256" key="6">
    <source>
        <dbReference type="ARBA" id="ARBA00022516"/>
    </source>
</evidence>
<dbReference type="Gene3D" id="3.90.550.10">
    <property type="entry name" value="Spore Coat Polysaccharide Biosynthesis Protein SpsA, Chain A"/>
    <property type="match status" value="1"/>
</dbReference>
<keyword evidence="6" id="KW-0444">Lipid biosynthesis</keyword>
<comment type="subcellular location">
    <subcellularLocation>
        <location evidence="1">Golgi apparatus membrane</location>
        <topology evidence="1">Multi-pass membrane protein</topology>
    </subcellularLocation>
</comment>
<accession>A0A8W8I439</accession>
<evidence type="ECO:0000313" key="18">
    <source>
        <dbReference type="Proteomes" id="UP000005408"/>
    </source>
</evidence>
<comment type="catalytic activity">
    <reaction evidence="14">
        <text>UDP-alpha-D-xylose + an N-acylsphing-4-enine = a beta-D-xylosyl-(1&lt;-&gt;1')-N-acylsphing-4-enine + UDP + H(+)</text>
        <dbReference type="Rhea" id="RHEA:70243"/>
        <dbReference type="ChEBI" id="CHEBI:15378"/>
        <dbReference type="ChEBI" id="CHEBI:52639"/>
        <dbReference type="ChEBI" id="CHEBI:57632"/>
        <dbReference type="ChEBI" id="CHEBI:58223"/>
        <dbReference type="ChEBI" id="CHEBI:189068"/>
    </reaction>
    <physiologicalReaction direction="left-to-right" evidence="14">
        <dbReference type="Rhea" id="RHEA:70244"/>
    </physiologicalReaction>
</comment>
<dbReference type="EC" id="2.4.1.80" evidence="5"/>
<evidence type="ECO:0000256" key="13">
    <source>
        <dbReference type="ARBA" id="ARBA00023136"/>
    </source>
</evidence>
<dbReference type="CDD" id="cd02520">
    <property type="entry name" value="Glucosylceramide_synthase"/>
    <property type="match status" value="1"/>
</dbReference>
<feature type="transmembrane region" description="Helical" evidence="16">
    <location>
        <begin position="54"/>
        <end position="79"/>
    </location>
</feature>
<feature type="transmembrane region" description="Helical" evidence="16">
    <location>
        <begin position="357"/>
        <end position="379"/>
    </location>
</feature>
<evidence type="ECO:0000256" key="16">
    <source>
        <dbReference type="SAM" id="Phobius"/>
    </source>
</evidence>
<evidence type="ECO:0000256" key="7">
    <source>
        <dbReference type="ARBA" id="ARBA00022676"/>
    </source>
</evidence>
<evidence type="ECO:0000256" key="5">
    <source>
        <dbReference type="ARBA" id="ARBA00012699"/>
    </source>
</evidence>
<evidence type="ECO:0000256" key="1">
    <source>
        <dbReference type="ARBA" id="ARBA00004653"/>
    </source>
</evidence>
<keyword evidence="9 16" id="KW-0812">Transmembrane</keyword>
<evidence type="ECO:0000256" key="10">
    <source>
        <dbReference type="ARBA" id="ARBA00022989"/>
    </source>
</evidence>
<dbReference type="GO" id="GO:0006679">
    <property type="term" value="P:glucosylceramide biosynthetic process"/>
    <property type="evidence" value="ECO:0007669"/>
    <property type="project" value="TreeGrafter"/>
</dbReference>
<comment type="pathway">
    <text evidence="3">Sphingolipid metabolism.</text>
</comment>
<comment type="pathway">
    <text evidence="2">Lipid metabolism; sphingolipid metabolism.</text>
</comment>
<keyword evidence="12" id="KW-0443">Lipid metabolism</keyword>
<evidence type="ECO:0000256" key="2">
    <source>
        <dbReference type="ARBA" id="ARBA00004760"/>
    </source>
</evidence>
<dbReference type="SUPFAM" id="SSF53448">
    <property type="entry name" value="Nucleotide-diphospho-sugar transferases"/>
    <property type="match status" value="1"/>
</dbReference>
<evidence type="ECO:0000313" key="17">
    <source>
        <dbReference type="EnsemblMetazoa" id="G12486.1:cds"/>
    </source>
</evidence>
<dbReference type="GO" id="GO:0000139">
    <property type="term" value="C:Golgi membrane"/>
    <property type="evidence" value="ECO:0007669"/>
    <property type="project" value="UniProtKB-SubCell"/>
</dbReference>
<organism evidence="17 18">
    <name type="scientific">Magallana gigas</name>
    <name type="common">Pacific oyster</name>
    <name type="synonym">Crassostrea gigas</name>
    <dbReference type="NCBI Taxonomy" id="29159"/>
    <lineage>
        <taxon>Eukaryota</taxon>
        <taxon>Metazoa</taxon>
        <taxon>Spiralia</taxon>
        <taxon>Lophotrochozoa</taxon>
        <taxon>Mollusca</taxon>
        <taxon>Bivalvia</taxon>
        <taxon>Autobranchia</taxon>
        <taxon>Pteriomorphia</taxon>
        <taxon>Ostreida</taxon>
        <taxon>Ostreoidea</taxon>
        <taxon>Ostreidae</taxon>
        <taxon>Magallana</taxon>
    </lineage>
</organism>
<keyword evidence="8" id="KW-0808">Transferase</keyword>
<proteinExistence type="inferred from homology"/>
<dbReference type="EnsemblMetazoa" id="G12486.1">
    <property type="protein sequence ID" value="G12486.1:cds"/>
    <property type="gene ID" value="G12486"/>
</dbReference>
<comment type="similarity">
    <text evidence="4">Belongs to the glycosyltransferase 2 family.</text>
</comment>
<comment type="catalytic activity">
    <reaction evidence="15">
        <text>N-(9Z-octadecenoyl)-sphing-4-enine + UDP-alpha-D-xylose = beta-D-xylosyl-(1&lt;-&gt;1')-N-(9Z-octadecenoyl)-sphing-4-enine + UDP + H(+)</text>
        <dbReference type="Rhea" id="RHEA:70247"/>
        <dbReference type="ChEBI" id="CHEBI:15378"/>
        <dbReference type="ChEBI" id="CHEBI:57632"/>
        <dbReference type="ChEBI" id="CHEBI:58223"/>
        <dbReference type="ChEBI" id="CHEBI:77996"/>
        <dbReference type="ChEBI" id="CHEBI:189081"/>
    </reaction>
    <physiologicalReaction direction="left-to-right" evidence="15">
        <dbReference type="Rhea" id="RHEA:70248"/>
    </physiologicalReaction>
</comment>
<dbReference type="FunFam" id="3.90.550.10:FF:000041">
    <property type="entry name" value="UDP-glucose ceramide glucosyltransferase"/>
    <property type="match status" value="1"/>
</dbReference>
<sequence>MRKKRPGSQAWFVEEEGLHVLRELTAIPSISWTDLQFFCEEVKMYYLDPQSLDYILFFLAVVSIIFFAAFWITTIISLIGAKCVLYRKSDLISYDESLSGVSVIKPLMGVDPLLEENLESHFTMKYPNFELLFCVPDDQDPAITLVQRLQEKYPNVDTQLFIGGKEGIINPMVFNMAPAYENAKYPNIWISTSRIKASSDIILDLACKLKKPNVGLVHQMPFVTDQKGFAATLEKVYFGCALPRYYIALNQLNQACCTGMSYMFKKSVVDEVKGLVHYGKYLAEDFFLTHAIHDKGYKLVISAFPAQQNVAGPTVKAFKNRMVRWIRLRINMMPIVSGLAEPLCDVIILSLHSSWAFYHFLGFNPYYFFIGHIILNCVLDYINLRNIQCGPLLFSKFQFIYVWFFREILSTWTFIEAFIQPRTITWGARTYQVRLGGHTTLMRDETKKCKS</sequence>
<evidence type="ECO:0000256" key="11">
    <source>
        <dbReference type="ARBA" id="ARBA00023034"/>
    </source>
</evidence>
<keyword evidence="18" id="KW-1185">Reference proteome</keyword>
<dbReference type="InterPro" id="IPR025993">
    <property type="entry name" value="Ceramide_glucosylTrfase"/>
</dbReference>
<dbReference type="Pfam" id="PF13506">
    <property type="entry name" value="Glyco_transf_21"/>
    <property type="match status" value="1"/>
</dbReference>
<evidence type="ECO:0000256" key="15">
    <source>
        <dbReference type="ARBA" id="ARBA00048104"/>
    </source>
</evidence>